<dbReference type="PROSITE" id="PS50011">
    <property type="entry name" value="PROTEIN_KINASE_DOM"/>
    <property type="match status" value="1"/>
</dbReference>
<dbReference type="Gene3D" id="3.30.200.20">
    <property type="entry name" value="Phosphorylase Kinase, domain 1"/>
    <property type="match status" value="1"/>
</dbReference>
<gene>
    <name evidence="19" type="ORF">Ccrd_021161</name>
</gene>
<keyword evidence="13" id="KW-0472">Membrane</keyword>
<comment type="subcellular location">
    <subcellularLocation>
        <location evidence="1">Cell membrane</location>
        <topology evidence="1">Single-pass type I membrane protein</topology>
    </subcellularLocation>
</comment>
<dbReference type="Gramene" id="KVI00590">
    <property type="protein sequence ID" value="KVI00590"/>
    <property type="gene ID" value="Ccrd_021161"/>
</dbReference>
<evidence type="ECO:0000259" key="18">
    <source>
        <dbReference type="PROSITE" id="PS50011"/>
    </source>
</evidence>
<dbReference type="InterPro" id="IPR011009">
    <property type="entry name" value="Kinase-like_dom_sf"/>
</dbReference>
<comment type="similarity">
    <text evidence="2">In the N-terminal section; belongs to the leguminous lectin family.</text>
</comment>
<organism evidence="19 20">
    <name type="scientific">Cynara cardunculus var. scolymus</name>
    <name type="common">Globe artichoke</name>
    <name type="synonym">Cynara scolymus</name>
    <dbReference type="NCBI Taxonomy" id="59895"/>
    <lineage>
        <taxon>Eukaryota</taxon>
        <taxon>Viridiplantae</taxon>
        <taxon>Streptophyta</taxon>
        <taxon>Embryophyta</taxon>
        <taxon>Tracheophyta</taxon>
        <taxon>Spermatophyta</taxon>
        <taxon>Magnoliopsida</taxon>
        <taxon>eudicotyledons</taxon>
        <taxon>Gunneridae</taxon>
        <taxon>Pentapetalae</taxon>
        <taxon>asterids</taxon>
        <taxon>campanulids</taxon>
        <taxon>Asterales</taxon>
        <taxon>Asteraceae</taxon>
        <taxon>Carduoideae</taxon>
        <taxon>Cardueae</taxon>
        <taxon>Carduinae</taxon>
        <taxon>Cynara</taxon>
    </lineage>
</organism>
<evidence type="ECO:0000256" key="5">
    <source>
        <dbReference type="ARBA" id="ARBA00022527"/>
    </source>
</evidence>
<proteinExistence type="inferred from homology"/>
<evidence type="ECO:0000256" key="6">
    <source>
        <dbReference type="ARBA" id="ARBA00022679"/>
    </source>
</evidence>
<keyword evidence="11 16" id="KW-0067">ATP-binding</keyword>
<dbReference type="FunFam" id="1.10.510.10:FF:000240">
    <property type="entry name" value="Lectin-domain containing receptor kinase A4.3"/>
    <property type="match status" value="1"/>
</dbReference>
<dbReference type="GO" id="GO:0005886">
    <property type="term" value="C:plasma membrane"/>
    <property type="evidence" value="ECO:0007669"/>
    <property type="project" value="UniProtKB-SubCell"/>
</dbReference>
<dbReference type="PANTHER" id="PTHR31149:SF7">
    <property type="entry name" value="EXPRESSED PROTEIN"/>
    <property type="match status" value="1"/>
</dbReference>
<evidence type="ECO:0000256" key="7">
    <source>
        <dbReference type="ARBA" id="ARBA00022692"/>
    </source>
</evidence>
<dbReference type="Pfam" id="PF23197">
    <property type="entry name" value="IG_AIR9"/>
    <property type="match status" value="2"/>
</dbReference>
<dbReference type="Pfam" id="PF07714">
    <property type="entry name" value="PK_Tyr_Ser-Thr"/>
    <property type="match status" value="1"/>
</dbReference>
<evidence type="ECO:0000313" key="20">
    <source>
        <dbReference type="Proteomes" id="UP000243975"/>
    </source>
</evidence>
<dbReference type="SUPFAM" id="SSF56112">
    <property type="entry name" value="Protein kinase-like (PK-like)"/>
    <property type="match status" value="1"/>
</dbReference>
<dbReference type="Gene3D" id="1.10.510.10">
    <property type="entry name" value="Transferase(Phosphotransferase) domain 1"/>
    <property type="match status" value="1"/>
</dbReference>
<feature type="region of interest" description="Disordered" evidence="17">
    <location>
        <begin position="177"/>
        <end position="204"/>
    </location>
</feature>
<keyword evidence="15" id="KW-0325">Glycoprotein</keyword>
<dbReference type="PROSITE" id="PS00107">
    <property type="entry name" value="PROTEIN_KINASE_ATP"/>
    <property type="match status" value="1"/>
</dbReference>
<dbReference type="FunFam" id="3.30.200.20:FF:000039">
    <property type="entry name" value="receptor-like protein kinase FERONIA"/>
    <property type="match status" value="1"/>
</dbReference>
<comment type="caution">
    <text evidence="19">The sequence shown here is derived from an EMBL/GenBank/DDBJ whole genome shotgun (WGS) entry which is preliminary data.</text>
</comment>
<dbReference type="GO" id="GO:0005524">
    <property type="term" value="F:ATP binding"/>
    <property type="evidence" value="ECO:0007669"/>
    <property type="project" value="UniProtKB-UniRule"/>
</dbReference>
<keyword evidence="9 16" id="KW-0547">Nucleotide-binding</keyword>
<evidence type="ECO:0000256" key="12">
    <source>
        <dbReference type="ARBA" id="ARBA00022989"/>
    </source>
</evidence>
<keyword evidence="10 19" id="KW-0418">Kinase</keyword>
<feature type="region of interest" description="Disordered" evidence="17">
    <location>
        <begin position="21"/>
        <end position="67"/>
    </location>
</feature>
<dbReference type="FunFam" id="2.60.40.2700:FF:000001">
    <property type="entry name" value="Transmembrane protein"/>
    <property type="match status" value="1"/>
</dbReference>
<evidence type="ECO:0000256" key="17">
    <source>
        <dbReference type="SAM" id="MobiDB-lite"/>
    </source>
</evidence>
<feature type="domain" description="Protein kinase" evidence="18">
    <location>
        <begin position="516"/>
        <end position="807"/>
    </location>
</feature>
<dbReference type="PANTHER" id="PTHR31149">
    <property type="entry name" value="EXPRESSED PROTEIN"/>
    <property type="match status" value="1"/>
</dbReference>
<dbReference type="InterPro" id="IPR017441">
    <property type="entry name" value="Protein_kinase_ATP_BS"/>
</dbReference>
<evidence type="ECO:0000256" key="2">
    <source>
        <dbReference type="ARBA" id="ARBA00008536"/>
    </source>
</evidence>
<dbReference type="STRING" id="59895.A0A103Y152"/>
<dbReference type="InterPro" id="IPR055474">
    <property type="entry name" value="DUF7046"/>
</dbReference>
<dbReference type="SMART" id="SM00220">
    <property type="entry name" value="S_TKc"/>
    <property type="match status" value="1"/>
</dbReference>
<dbReference type="Pfam" id="PF23080">
    <property type="entry name" value="DUF7046"/>
    <property type="match status" value="2"/>
</dbReference>
<keyword evidence="20" id="KW-1185">Reference proteome</keyword>
<name>A0A103Y152_CYNCS</name>
<accession>A0A103Y152</accession>
<evidence type="ECO:0000256" key="1">
    <source>
        <dbReference type="ARBA" id="ARBA00004251"/>
    </source>
</evidence>
<dbReference type="InterPro" id="IPR000719">
    <property type="entry name" value="Prot_kinase_dom"/>
</dbReference>
<dbReference type="InterPro" id="IPR056284">
    <property type="entry name" value="AIR9-like_A9"/>
</dbReference>
<evidence type="ECO:0000256" key="16">
    <source>
        <dbReference type="PROSITE-ProRule" id="PRU10141"/>
    </source>
</evidence>
<keyword evidence="7" id="KW-0812">Transmembrane</keyword>
<evidence type="ECO:0000256" key="11">
    <source>
        <dbReference type="ARBA" id="ARBA00022840"/>
    </source>
</evidence>
<evidence type="ECO:0000256" key="3">
    <source>
        <dbReference type="ARBA" id="ARBA00010217"/>
    </source>
</evidence>
<dbReference type="InterPro" id="IPR001245">
    <property type="entry name" value="Ser-Thr/Tyr_kinase_cat_dom"/>
</dbReference>
<evidence type="ECO:0000256" key="8">
    <source>
        <dbReference type="ARBA" id="ARBA00022729"/>
    </source>
</evidence>
<evidence type="ECO:0000256" key="4">
    <source>
        <dbReference type="ARBA" id="ARBA00022475"/>
    </source>
</evidence>
<keyword evidence="4" id="KW-1003">Cell membrane</keyword>
<feature type="binding site" evidence="16">
    <location>
        <position position="548"/>
    </location>
    <ligand>
        <name>ATP</name>
        <dbReference type="ChEBI" id="CHEBI:30616"/>
    </ligand>
</feature>
<dbReference type="GO" id="GO:0004674">
    <property type="term" value="F:protein serine/threonine kinase activity"/>
    <property type="evidence" value="ECO:0007669"/>
    <property type="project" value="UniProtKB-KW"/>
</dbReference>
<dbReference type="Gene3D" id="2.60.40.2700">
    <property type="match status" value="2"/>
</dbReference>
<reference evidence="19 20" key="1">
    <citation type="journal article" date="2016" name="Sci. Rep.">
        <title>The genome sequence of the outbreeding globe artichoke constructed de novo incorporating a phase-aware low-pass sequencing strategy of F1 progeny.</title>
        <authorList>
            <person name="Scaglione D."/>
            <person name="Reyes-Chin-Wo S."/>
            <person name="Acquadro A."/>
            <person name="Froenicke L."/>
            <person name="Portis E."/>
            <person name="Beitel C."/>
            <person name="Tirone M."/>
            <person name="Mauro R."/>
            <person name="Lo Monaco A."/>
            <person name="Mauromicale G."/>
            <person name="Faccioli P."/>
            <person name="Cattivelli L."/>
            <person name="Rieseberg L."/>
            <person name="Michelmore R."/>
            <person name="Lanteri S."/>
        </authorList>
    </citation>
    <scope>NUCLEOTIDE SEQUENCE [LARGE SCALE GENOMIC DNA]</scope>
    <source>
        <strain evidence="19">2C</strain>
    </source>
</reference>
<dbReference type="InterPro" id="IPR008271">
    <property type="entry name" value="Ser/Thr_kinase_AS"/>
</dbReference>
<evidence type="ECO:0000256" key="15">
    <source>
        <dbReference type="ARBA" id="ARBA00023180"/>
    </source>
</evidence>
<keyword evidence="5" id="KW-0723">Serine/threonine-protein kinase</keyword>
<dbReference type="GO" id="GO:0002229">
    <property type="term" value="P:defense response to oomycetes"/>
    <property type="evidence" value="ECO:0007669"/>
    <property type="project" value="UniProtKB-ARBA"/>
</dbReference>
<dbReference type="PROSITE" id="PS00108">
    <property type="entry name" value="PROTEIN_KINASE_ST"/>
    <property type="match status" value="1"/>
</dbReference>
<dbReference type="Proteomes" id="UP000243975">
    <property type="component" value="Unassembled WGS sequence"/>
</dbReference>
<keyword evidence="12" id="KW-1133">Transmembrane helix</keyword>
<evidence type="ECO:0000313" key="19">
    <source>
        <dbReference type="EMBL" id="KVI00590.1"/>
    </source>
</evidence>
<dbReference type="EMBL" id="LEKV01003370">
    <property type="protein sequence ID" value="KVI00590.1"/>
    <property type="molecule type" value="Genomic_DNA"/>
</dbReference>
<comment type="similarity">
    <text evidence="3">In the C-terminal section; belongs to the protein kinase superfamily. Ser/Thr protein kinase family.</text>
</comment>
<sequence length="1298" mass="147609">MWSSRGLENLDAMSSDRSLMNKNNTIGIQTLASDSSTGHDPQTGPFSKEDDNTEYSSDEQGRHARAKAQKEEIQFLREKIVFASVKERQLLNEKYTLEKKFAELRLQNEAIESAANELARRKGVLDENLKLAHELKVTEDERYIFMSSLVGLLVEYGILPQFTNAAALSDSVKHLHDQMQQKIRESQGQQRYSPSPYDNSIGGRHLEPIYDVSRYTPESDPRGRNSLMLNGQMNTSLDNDIRPVSRLHSQNAPVYASNRVDNRFEETPDNNYFQPPPMHDGGDSYALEEDGPGIESFQIIGDAKPGGKLLGCGFPVRGTSLCMFQWVRHLQDGTREYIEGATNPEYVVTADDVDKLIAVECIPMDDQGRQGEIVRLFANEQNKITCDPEMQQEIDKYMAAGQASFGVLLLMDSSENWEQTTLSLGRLSYQIKVNRTQDVFIHEKYSNDVSIKIPAGLTTQFVLTCADGSSHPFNTFHDVRMRDTLVLTMRMFQSKMKELNHLKIPLEAIKNCSQDFNETNFIGKGGYGRVYKGILFWMDYQNLPVAVKQLDVTGFQGSKEFYTEIQMLSQYRHKNIVTLIGFCDDGNEMILVYEYASRGSLDTYLSDPSMLGQLSWEKRLDICVGAASALDYLHNHVSTNHRIIHRDIKSANILLDENWNAKLSDFGLSKICLANQQNTFVVTNFAGTYGYCDPQYERTGILTKESDVYSFGMVLFEVLCGRLACVLKYHDERRFLHHLARTCYQNGELDKIIDHRIREHIMAEPLNMFSAIAYQCLHKTREQRPTIAEVALTLENVSRIQIGAPIIKTSNHPPSSFSSTSSEDLPGIEDFQIQGDAKPGGKLMCCGYSVRGTSSCTFRWVRHLLDCTKEYIEGAVMPEYVVTADDVDKLISVECIPNNYQGRKGEMVRLFANEQKKIMCDPEMQQELDKYMSVGQASFSVLLLMDSSEEWEQATLSLERSSYQIKVDRTQDIFVHEKYSNGLSNSRYFGAHHENVPKQDWNPYHQDFQPSSITNLILNFSKKLLDADFQLKYCIIPMNYEVTDTSLFVCLCVSGFITFWMALRSTLRVRATNPEYVVTADDVDKLIAVECIPMDDQGRQLLRSIRAKGLMMKTLSAYPPSTRPTTAAIGATNHHYQCHCFTHRNPTPTTSDSGNRLIFCQGKMVRLFANEQNKITCDPEMQQEIDKHMMVGQASFSILLLMDLSEKWEQTTLSLERSSYQIKVTRTQDIIIHEKYSNDLTIKIPLGLATQFVLTTMSLNGSSHSFDTFNDVRLRDTLVVTMRMFQSKALEDKRKSKA</sequence>
<evidence type="ECO:0000256" key="13">
    <source>
        <dbReference type="ARBA" id="ARBA00023136"/>
    </source>
</evidence>
<keyword evidence="14" id="KW-0675">Receptor</keyword>
<feature type="compositionally biased region" description="Polar residues" evidence="17">
    <location>
        <begin position="21"/>
        <end position="40"/>
    </location>
</feature>
<evidence type="ECO:0000256" key="14">
    <source>
        <dbReference type="ARBA" id="ARBA00023170"/>
    </source>
</evidence>
<evidence type="ECO:0000256" key="9">
    <source>
        <dbReference type="ARBA" id="ARBA00022741"/>
    </source>
</evidence>
<keyword evidence="6" id="KW-0808">Transferase</keyword>
<keyword evidence="8" id="KW-0732">Signal</keyword>
<evidence type="ECO:0000256" key="10">
    <source>
        <dbReference type="ARBA" id="ARBA00022777"/>
    </source>
</evidence>
<protein>
    <submittedName>
        <fullName evidence="19">Protein kinase, ATP binding site-containing protein</fullName>
    </submittedName>
</protein>
<feature type="compositionally biased region" description="Polar residues" evidence="17">
    <location>
        <begin position="186"/>
        <end position="198"/>
    </location>
</feature>